<keyword evidence="5" id="KW-1185">Reference proteome</keyword>
<feature type="domain" description="C2H2-type" evidence="3">
    <location>
        <begin position="122"/>
        <end position="149"/>
    </location>
</feature>
<sequence length="182" mass="20494">MLYPSRDKGSPLQIKKSIKRSQTATRRLSSCPATRTPRPPNLTTRLSGRATLNIPPTASKMSDIPPGEYSTPEIDRDCSLFGEIIQGIFKIYGSHSSENTSDVAIIQLDGTKSSEEENQTDFRCPHCGNELKSEKSLRQHIKRHETKDIWICSRHKCGMSYQSADLKDTQLHTSSNDFLLRN</sequence>
<evidence type="ECO:0000313" key="5">
    <source>
        <dbReference type="Proteomes" id="UP000494165"/>
    </source>
</evidence>
<protein>
    <recommendedName>
        <fullName evidence="3">C2H2-type domain-containing protein</fullName>
    </recommendedName>
</protein>
<reference evidence="4 5" key="1">
    <citation type="submission" date="2020-04" db="EMBL/GenBank/DDBJ databases">
        <authorList>
            <person name="Alioto T."/>
            <person name="Alioto T."/>
            <person name="Gomez Garrido J."/>
        </authorList>
    </citation>
    <scope>NUCLEOTIDE SEQUENCE [LARGE SCALE GENOMIC DNA]</scope>
</reference>
<keyword evidence="1" id="KW-0863">Zinc-finger</keyword>
<name>A0A8S1DUT7_9INSE</name>
<accession>A0A8S1DUT7</accession>
<evidence type="ECO:0000256" key="1">
    <source>
        <dbReference type="PROSITE-ProRule" id="PRU00042"/>
    </source>
</evidence>
<gene>
    <name evidence="4" type="ORF">CLODIP_2_CD10320</name>
</gene>
<comment type="caution">
    <text evidence="4">The sequence shown here is derived from an EMBL/GenBank/DDBJ whole genome shotgun (WGS) entry which is preliminary data.</text>
</comment>
<dbReference type="SMART" id="SM00355">
    <property type="entry name" value="ZnF_C2H2"/>
    <property type="match status" value="1"/>
</dbReference>
<evidence type="ECO:0000256" key="2">
    <source>
        <dbReference type="SAM" id="MobiDB-lite"/>
    </source>
</evidence>
<evidence type="ECO:0000313" key="4">
    <source>
        <dbReference type="EMBL" id="CAB3384058.1"/>
    </source>
</evidence>
<feature type="compositionally biased region" description="Low complexity" evidence="2">
    <location>
        <begin position="32"/>
        <end position="45"/>
    </location>
</feature>
<dbReference type="GO" id="GO:0008270">
    <property type="term" value="F:zinc ion binding"/>
    <property type="evidence" value="ECO:0007669"/>
    <property type="project" value="UniProtKB-KW"/>
</dbReference>
<dbReference type="AlphaFoldDB" id="A0A8S1DUT7"/>
<keyword evidence="1" id="KW-0479">Metal-binding</keyword>
<dbReference type="PROSITE" id="PS50157">
    <property type="entry name" value="ZINC_FINGER_C2H2_2"/>
    <property type="match status" value="1"/>
</dbReference>
<organism evidence="4 5">
    <name type="scientific">Cloeon dipterum</name>
    <dbReference type="NCBI Taxonomy" id="197152"/>
    <lineage>
        <taxon>Eukaryota</taxon>
        <taxon>Metazoa</taxon>
        <taxon>Ecdysozoa</taxon>
        <taxon>Arthropoda</taxon>
        <taxon>Hexapoda</taxon>
        <taxon>Insecta</taxon>
        <taxon>Pterygota</taxon>
        <taxon>Palaeoptera</taxon>
        <taxon>Ephemeroptera</taxon>
        <taxon>Pisciforma</taxon>
        <taxon>Baetidae</taxon>
        <taxon>Cloeon</taxon>
    </lineage>
</organism>
<dbReference type="InterPro" id="IPR013087">
    <property type="entry name" value="Znf_C2H2_type"/>
</dbReference>
<dbReference type="Proteomes" id="UP000494165">
    <property type="component" value="Unassembled WGS sequence"/>
</dbReference>
<proteinExistence type="predicted"/>
<dbReference type="Gene3D" id="3.30.160.60">
    <property type="entry name" value="Classic Zinc Finger"/>
    <property type="match status" value="1"/>
</dbReference>
<evidence type="ECO:0000259" key="3">
    <source>
        <dbReference type="PROSITE" id="PS50157"/>
    </source>
</evidence>
<feature type="region of interest" description="Disordered" evidence="2">
    <location>
        <begin position="1"/>
        <end position="69"/>
    </location>
</feature>
<dbReference type="EMBL" id="CADEPI010000334">
    <property type="protein sequence ID" value="CAB3384058.1"/>
    <property type="molecule type" value="Genomic_DNA"/>
</dbReference>
<dbReference type="PROSITE" id="PS00028">
    <property type="entry name" value="ZINC_FINGER_C2H2_1"/>
    <property type="match status" value="1"/>
</dbReference>
<keyword evidence="1" id="KW-0862">Zinc</keyword>